<keyword evidence="5" id="KW-1185">Reference proteome</keyword>
<gene>
    <name evidence="4" type="ORF">CCS01_20330</name>
</gene>
<name>A0A2S6N5S0_RHOGL</name>
<reference evidence="4 5" key="1">
    <citation type="journal article" date="2018" name="Arch. Microbiol.">
        <title>New insights into the metabolic potential of the phototrophic purple bacterium Rhodopila globiformis DSM 161(T) from its draft genome sequence and evidence for a vanadium-dependent nitrogenase.</title>
        <authorList>
            <person name="Imhoff J.F."/>
            <person name="Rahn T."/>
            <person name="Kunzel S."/>
            <person name="Neulinger S.C."/>
        </authorList>
    </citation>
    <scope>NUCLEOTIDE SEQUENCE [LARGE SCALE GENOMIC DNA]</scope>
    <source>
        <strain evidence="4 5">DSM 161</strain>
    </source>
</reference>
<dbReference type="Gene3D" id="2.40.160.180">
    <property type="entry name" value="Carbohydrate-selective porin OprB"/>
    <property type="match status" value="1"/>
</dbReference>
<proteinExistence type="inferred from homology"/>
<dbReference type="Proteomes" id="UP000239724">
    <property type="component" value="Unassembled WGS sequence"/>
</dbReference>
<dbReference type="GO" id="GO:0015288">
    <property type="term" value="F:porin activity"/>
    <property type="evidence" value="ECO:0007669"/>
    <property type="project" value="InterPro"/>
</dbReference>
<evidence type="ECO:0000256" key="1">
    <source>
        <dbReference type="ARBA" id="ARBA00008769"/>
    </source>
</evidence>
<feature type="signal peptide" evidence="2">
    <location>
        <begin position="1"/>
        <end position="22"/>
    </location>
</feature>
<feature type="chain" id="PRO_5015369481" evidence="2">
    <location>
        <begin position="23"/>
        <end position="488"/>
    </location>
</feature>
<evidence type="ECO:0000313" key="4">
    <source>
        <dbReference type="EMBL" id="PPQ29948.1"/>
    </source>
</evidence>
<dbReference type="AlphaFoldDB" id="A0A2S6N5S0"/>
<evidence type="ECO:0000256" key="2">
    <source>
        <dbReference type="RuleBase" id="RU363072"/>
    </source>
</evidence>
<dbReference type="Pfam" id="PF04966">
    <property type="entry name" value="OprB"/>
    <property type="match status" value="1"/>
</dbReference>
<dbReference type="InterPro" id="IPR007049">
    <property type="entry name" value="Carb-sel_porin_OprB"/>
</dbReference>
<dbReference type="PANTHER" id="PTHR37944:SF1">
    <property type="entry name" value="PORIN B"/>
    <property type="match status" value="1"/>
</dbReference>
<dbReference type="InterPro" id="IPR052932">
    <property type="entry name" value="OprB_Porin"/>
</dbReference>
<protein>
    <submittedName>
        <fullName evidence="4">Uncharacterized protein</fullName>
    </submittedName>
</protein>
<dbReference type="GO" id="GO:0008643">
    <property type="term" value="P:carbohydrate transport"/>
    <property type="evidence" value="ECO:0007669"/>
    <property type="project" value="InterPro"/>
</dbReference>
<evidence type="ECO:0000313" key="5">
    <source>
        <dbReference type="Proteomes" id="UP000239724"/>
    </source>
</evidence>
<keyword evidence="2" id="KW-0732">Signal</keyword>
<dbReference type="InterPro" id="IPR038673">
    <property type="entry name" value="OprB_sf"/>
</dbReference>
<dbReference type="OrthoDB" id="8410954at2"/>
<dbReference type="GO" id="GO:0016020">
    <property type="term" value="C:membrane"/>
    <property type="evidence" value="ECO:0007669"/>
    <property type="project" value="InterPro"/>
</dbReference>
<dbReference type="PANTHER" id="PTHR37944">
    <property type="entry name" value="PORIN B"/>
    <property type="match status" value="1"/>
</dbReference>
<feature type="region of interest" description="Disordered" evidence="3">
    <location>
        <begin position="36"/>
        <end position="55"/>
    </location>
</feature>
<comment type="caution">
    <text evidence="4">The sequence shown here is derived from an EMBL/GenBank/DDBJ whole genome shotgun (WGS) entry which is preliminary data.</text>
</comment>
<organism evidence="4 5">
    <name type="scientific">Rhodopila globiformis</name>
    <name type="common">Rhodopseudomonas globiformis</name>
    <dbReference type="NCBI Taxonomy" id="1071"/>
    <lineage>
        <taxon>Bacteria</taxon>
        <taxon>Pseudomonadati</taxon>
        <taxon>Pseudomonadota</taxon>
        <taxon>Alphaproteobacteria</taxon>
        <taxon>Acetobacterales</taxon>
        <taxon>Acetobacteraceae</taxon>
        <taxon>Rhodopila</taxon>
    </lineage>
</organism>
<dbReference type="EMBL" id="NHRY01000219">
    <property type="protein sequence ID" value="PPQ29948.1"/>
    <property type="molecule type" value="Genomic_DNA"/>
</dbReference>
<sequence length="488" mass="52564">MRRIQLLLGLCAGVWLAPVAGAQTIGVPAVPENPQLPAEAPASLTPAPPAMPGRPEGDFFTLGDPLKPLGEALASKGVYLKGFWASTLYANVSGGTQRTRIVYNDAFYGADFDLEKMGGPVGTVIHFSLDSRFGGIPQGVNNLSGSAVGYLQGAGPANLTRLNELSLDQYLFDGRVRFVVGRTTLANYFATSDLYCQFLVGTCSNIGPFTWSENSNSPFWPIAVWAGEVAFFPTPETYLRVGASESDPYQYFYGGFPWNGGWSTSHATGVFVPVELGYQENARTTRYAGKYDIGFTYDSSNFADPRYNTQGQLLAFAGGTPANLGSTTSIYLQAQKIVWRPDASKPQGLTLFGSAQFGVTGHPFVQSYVQLGAVLHGTFPGRPNDILGVDFQQNVFDGRQTGHVNDLIAAQGLGGTIANAAQILEVNYALALAPGIQMKPYTAYFFHPDQNLYDVAPNPRITYAWAVGVQFSVLFNQALGLPGFFRPD</sequence>
<dbReference type="RefSeq" id="WP_104520648.1">
    <property type="nucleotide sequence ID" value="NZ_NHRY01000219.1"/>
</dbReference>
<evidence type="ECO:0000256" key="3">
    <source>
        <dbReference type="SAM" id="MobiDB-lite"/>
    </source>
</evidence>
<accession>A0A2S6N5S0</accession>
<comment type="similarity">
    <text evidence="1 2">Belongs to the OprB family.</text>
</comment>